<evidence type="ECO:0000256" key="3">
    <source>
        <dbReference type="ARBA" id="ARBA00022559"/>
    </source>
</evidence>
<evidence type="ECO:0000256" key="9">
    <source>
        <dbReference type="ARBA" id="ARBA00038489"/>
    </source>
</evidence>
<evidence type="ECO:0000256" key="6">
    <source>
        <dbReference type="ARBA" id="ARBA00023157"/>
    </source>
</evidence>
<gene>
    <name evidence="13" type="ordered locus">Ngar_c11400</name>
</gene>
<keyword evidence="7" id="KW-0676">Redox-active center</keyword>
<dbReference type="FunCoup" id="K0I9T1">
    <property type="interactions" value="46"/>
</dbReference>
<keyword evidence="3" id="KW-0575">Peroxidase</keyword>
<dbReference type="InterPro" id="IPR000866">
    <property type="entry name" value="AhpC/TSA"/>
</dbReference>
<dbReference type="CDD" id="cd03017">
    <property type="entry name" value="PRX_BCP"/>
    <property type="match status" value="1"/>
</dbReference>
<evidence type="ECO:0000256" key="2">
    <source>
        <dbReference type="ARBA" id="ARBA00013017"/>
    </source>
</evidence>
<sequence length="163" mass="18379">MEKEEAEKQAGLAEGDVAPDFAMRDKDGKTIKLSELRGKKSVVVYFYPKDFTPGCTMEATEFSRDYKKFKDAGIEIVGVSPDDEESHQKFRDKMGMPYPLVADTENEVSKKYGVYGLKSFMGREYMGVNRSTFLVDKSGKIVKIYRKVKPAGHSQEVLQALRG</sequence>
<accession>K0I9T1</accession>
<keyword evidence="14" id="KW-1185">Reference proteome</keyword>
<dbReference type="STRING" id="1237085.Ngar_c11400"/>
<evidence type="ECO:0000256" key="4">
    <source>
        <dbReference type="ARBA" id="ARBA00022862"/>
    </source>
</evidence>
<dbReference type="AlphaFoldDB" id="K0I9T1"/>
<comment type="similarity">
    <text evidence="9">Belongs to the peroxiredoxin family. BCP/PrxQ subfamily.</text>
</comment>
<dbReference type="KEGG" id="nga:Ngar_c11400"/>
<comment type="catalytic activity">
    <reaction evidence="10">
        <text>a hydroperoxide + [thioredoxin]-dithiol = an alcohol + [thioredoxin]-disulfide + H2O</text>
        <dbReference type="Rhea" id="RHEA:62620"/>
        <dbReference type="Rhea" id="RHEA-COMP:10698"/>
        <dbReference type="Rhea" id="RHEA-COMP:10700"/>
        <dbReference type="ChEBI" id="CHEBI:15377"/>
        <dbReference type="ChEBI" id="CHEBI:29950"/>
        <dbReference type="ChEBI" id="CHEBI:30879"/>
        <dbReference type="ChEBI" id="CHEBI:35924"/>
        <dbReference type="ChEBI" id="CHEBI:50058"/>
        <dbReference type="EC" id="1.11.1.24"/>
    </reaction>
</comment>
<dbReference type="Pfam" id="PF00578">
    <property type="entry name" value="AhpC-TSA"/>
    <property type="match status" value="1"/>
</dbReference>
<evidence type="ECO:0000256" key="10">
    <source>
        <dbReference type="ARBA" id="ARBA00049091"/>
    </source>
</evidence>
<name>K0I9T1_NITGG</name>
<dbReference type="PANTHER" id="PTHR42801">
    <property type="entry name" value="THIOREDOXIN-DEPENDENT PEROXIDE REDUCTASE"/>
    <property type="match status" value="1"/>
</dbReference>
<dbReference type="GeneID" id="13795535"/>
<keyword evidence="6" id="KW-1015">Disulfide bond</keyword>
<dbReference type="GO" id="GO:0005737">
    <property type="term" value="C:cytoplasm"/>
    <property type="evidence" value="ECO:0007669"/>
    <property type="project" value="TreeGrafter"/>
</dbReference>
<proteinExistence type="inferred from homology"/>
<dbReference type="GO" id="GO:0008379">
    <property type="term" value="F:thioredoxin peroxidase activity"/>
    <property type="evidence" value="ECO:0007669"/>
    <property type="project" value="TreeGrafter"/>
</dbReference>
<dbReference type="SUPFAM" id="SSF52833">
    <property type="entry name" value="Thioredoxin-like"/>
    <property type="match status" value="1"/>
</dbReference>
<evidence type="ECO:0000256" key="5">
    <source>
        <dbReference type="ARBA" id="ARBA00023002"/>
    </source>
</evidence>
<evidence type="ECO:0000313" key="13">
    <source>
        <dbReference type="EMBL" id="AFU58081.1"/>
    </source>
</evidence>
<keyword evidence="4" id="KW-0049">Antioxidant</keyword>
<organism evidence="13 14">
    <name type="scientific">Nitrososphaera gargensis (strain Ga9.2)</name>
    <dbReference type="NCBI Taxonomy" id="1237085"/>
    <lineage>
        <taxon>Archaea</taxon>
        <taxon>Nitrososphaerota</taxon>
        <taxon>Nitrososphaeria</taxon>
        <taxon>Nitrososphaerales</taxon>
        <taxon>Nitrososphaeraceae</taxon>
        <taxon>Nitrososphaera</taxon>
    </lineage>
</organism>
<dbReference type="RefSeq" id="WP_015018618.1">
    <property type="nucleotide sequence ID" value="NC_018719.1"/>
</dbReference>
<feature type="active site" description="Cysteine sulfenic acid (-SOH) intermediate; for peroxidase activity" evidence="11">
    <location>
        <position position="55"/>
    </location>
</feature>
<dbReference type="InterPro" id="IPR024706">
    <property type="entry name" value="Peroxiredoxin_AhpC-typ"/>
</dbReference>
<dbReference type="InterPro" id="IPR050924">
    <property type="entry name" value="Peroxiredoxin_BCP/PrxQ"/>
</dbReference>
<dbReference type="NCBIfam" id="NF006960">
    <property type="entry name" value="PRK09437.1"/>
    <property type="match status" value="1"/>
</dbReference>
<dbReference type="InParanoid" id="K0I9T1"/>
<evidence type="ECO:0000256" key="11">
    <source>
        <dbReference type="PIRSR" id="PIRSR000239-1"/>
    </source>
</evidence>
<feature type="domain" description="Thioredoxin" evidence="12">
    <location>
        <begin position="12"/>
        <end position="163"/>
    </location>
</feature>
<dbReference type="HOGENOM" id="CLU_042529_14_1_2"/>
<reference evidence="13 14" key="1">
    <citation type="journal article" date="2012" name="Environ. Microbiol.">
        <title>The genome of the ammonia-oxidizing Candidatus Nitrososphaera gargensis: insights into metabolic versatility and environmental adaptations.</title>
        <authorList>
            <person name="Spang A."/>
            <person name="Poehlein A."/>
            <person name="Offre P."/>
            <person name="Zumbragel S."/>
            <person name="Haider S."/>
            <person name="Rychlik N."/>
            <person name="Nowka B."/>
            <person name="Schmeisser C."/>
            <person name="Lebedeva E.V."/>
            <person name="Rattei T."/>
            <person name="Bohm C."/>
            <person name="Schmid M."/>
            <person name="Galushko A."/>
            <person name="Hatzenpichler R."/>
            <person name="Weinmaier T."/>
            <person name="Daniel R."/>
            <person name="Schleper C."/>
            <person name="Spieck E."/>
            <person name="Streit W."/>
            <person name="Wagner M."/>
        </authorList>
    </citation>
    <scope>NUCLEOTIDE SEQUENCE [LARGE SCALE GENOMIC DNA]</scope>
    <source>
        <strain evidence="14">Ga9.2</strain>
    </source>
</reference>
<keyword evidence="5" id="KW-0560">Oxidoreductase</keyword>
<dbReference type="InterPro" id="IPR036249">
    <property type="entry name" value="Thioredoxin-like_sf"/>
</dbReference>
<evidence type="ECO:0000313" key="14">
    <source>
        <dbReference type="Proteomes" id="UP000008037"/>
    </source>
</evidence>
<evidence type="ECO:0000256" key="8">
    <source>
        <dbReference type="ARBA" id="ARBA00032824"/>
    </source>
</evidence>
<comment type="subunit">
    <text evidence="1">Monomer.</text>
</comment>
<evidence type="ECO:0000256" key="7">
    <source>
        <dbReference type="ARBA" id="ARBA00023284"/>
    </source>
</evidence>
<dbReference type="GO" id="GO:0045454">
    <property type="term" value="P:cell redox homeostasis"/>
    <property type="evidence" value="ECO:0007669"/>
    <property type="project" value="TreeGrafter"/>
</dbReference>
<dbReference type="PROSITE" id="PS51352">
    <property type="entry name" value="THIOREDOXIN_2"/>
    <property type="match status" value="1"/>
</dbReference>
<dbReference type="FunFam" id="3.40.30.10:FF:000007">
    <property type="entry name" value="Thioredoxin-dependent thiol peroxidase"/>
    <property type="match status" value="1"/>
</dbReference>
<dbReference type="InterPro" id="IPR013766">
    <property type="entry name" value="Thioredoxin_domain"/>
</dbReference>
<evidence type="ECO:0000259" key="12">
    <source>
        <dbReference type="PROSITE" id="PS51352"/>
    </source>
</evidence>
<dbReference type="OrthoDB" id="145578at2157"/>
<evidence type="ECO:0000256" key="1">
    <source>
        <dbReference type="ARBA" id="ARBA00011245"/>
    </source>
</evidence>
<dbReference type="PANTHER" id="PTHR42801:SF4">
    <property type="entry name" value="AHPC_TSA FAMILY PROTEIN"/>
    <property type="match status" value="1"/>
</dbReference>
<dbReference type="EMBL" id="CP002408">
    <property type="protein sequence ID" value="AFU58081.1"/>
    <property type="molecule type" value="Genomic_DNA"/>
</dbReference>
<dbReference type="EC" id="1.11.1.24" evidence="2"/>
<dbReference type="GO" id="GO:0034599">
    <property type="term" value="P:cellular response to oxidative stress"/>
    <property type="evidence" value="ECO:0007669"/>
    <property type="project" value="TreeGrafter"/>
</dbReference>
<dbReference type="PIRSF" id="PIRSF000239">
    <property type="entry name" value="AHPC"/>
    <property type="match status" value="1"/>
</dbReference>
<dbReference type="BioCyc" id="CNIT1237085:G1324-1138-MONOMER"/>
<dbReference type="Gene3D" id="3.40.30.10">
    <property type="entry name" value="Glutaredoxin"/>
    <property type="match status" value="1"/>
</dbReference>
<dbReference type="Proteomes" id="UP000008037">
    <property type="component" value="Chromosome"/>
</dbReference>
<protein>
    <recommendedName>
        <fullName evidence="2">thioredoxin-dependent peroxiredoxin</fullName>
        <ecNumber evidence="2">1.11.1.24</ecNumber>
    </recommendedName>
    <alternativeName>
        <fullName evidence="8">Thioredoxin peroxidase</fullName>
    </alternativeName>
</protein>